<protein>
    <submittedName>
        <fullName evidence="1">Uncharacterized protein</fullName>
    </submittedName>
</protein>
<comment type="caution">
    <text evidence="1">The sequence shown here is derived from an EMBL/GenBank/DDBJ whole genome shotgun (WGS) entry which is preliminary data.</text>
</comment>
<dbReference type="EMBL" id="JAENJH010000008">
    <property type="protein sequence ID" value="MBK1787899.1"/>
    <property type="molecule type" value="Genomic_DNA"/>
</dbReference>
<gene>
    <name evidence="1" type="ORF">JHE00_26515</name>
</gene>
<reference evidence="1" key="1">
    <citation type="submission" date="2020-12" db="EMBL/GenBank/DDBJ databases">
        <title>Prauserella sp. ASG 168, a novel actinomycete isolated from cave rock.</title>
        <authorList>
            <person name="Suriyachadkun C."/>
        </authorList>
    </citation>
    <scope>NUCLEOTIDE SEQUENCE</scope>
    <source>
        <strain evidence="1">ASG 168</strain>
    </source>
</reference>
<sequence>MLDVTHAFAFGVAIVTDRGADLDYPEFAPDEVPVAFVREIEPGNVDVILRRLAPDS</sequence>
<accession>A0A934V7P0</accession>
<evidence type="ECO:0000313" key="1">
    <source>
        <dbReference type="EMBL" id="MBK1787899.1"/>
    </source>
</evidence>
<dbReference type="AlphaFoldDB" id="A0A934V7P0"/>
<keyword evidence="2" id="KW-1185">Reference proteome</keyword>
<organism evidence="1 2">
    <name type="scientific">Prauserella cavernicola</name>
    <dbReference type="NCBI Taxonomy" id="2800127"/>
    <lineage>
        <taxon>Bacteria</taxon>
        <taxon>Bacillati</taxon>
        <taxon>Actinomycetota</taxon>
        <taxon>Actinomycetes</taxon>
        <taxon>Pseudonocardiales</taxon>
        <taxon>Pseudonocardiaceae</taxon>
        <taxon>Prauserella</taxon>
    </lineage>
</organism>
<dbReference type="Proteomes" id="UP000635245">
    <property type="component" value="Unassembled WGS sequence"/>
</dbReference>
<dbReference type="RefSeq" id="WP_200323080.1">
    <property type="nucleotide sequence ID" value="NZ_JAENJH010000008.1"/>
</dbReference>
<name>A0A934V7P0_9PSEU</name>
<proteinExistence type="predicted"/>
<evidence type="ECO:0000313" key="2">
    <source>
        <dbReference type="Proteomes" id="UP000635245"/>
    </source>
</evidence>